<evidence type="ECO:0000259" key="2">
    <source>
        <dbReference type="Pfam" id="PF03967"/>
    </source>
</evidence>
<dbReference type="InterPro" id="IPR015810">
    <property type="entry name" value="Photo_RC_H_N"/>
</dbReference>
<keyword evidence="1" id="KW-0812">Transmembrane</keyword>
<dbReference type="NCBIfam" id="TIGR01150">
    <property type="entry name" value="puhA"/>
    <property type="match status" value="1"/>
</dbReference>
<dbReference type="OrthoDB" id="8557487at2"/>
<dbReference type="Pfam" id="PF03967">
    <property type="entry name" value="PRCH"/>
    <property type="match status" value="1"/>
</dbReference>
<evidence type="ECO:0000256" key="1">
    <source>
        <dbReference type="SAM" id="Phobius"/>
    </source>
</evidence>
<feature type="domain" description="PRC-barrel" evidence="3">
    <location>
        <begin position="143"/>
        <end position="212"/>
    </location>
</feature>
<gene>
    <name evidence="4" type="ORF">SAMN04488567_1185</name>
</gene>
<dbReference type="EMBL" id="FNAT01000001">
    <property type="protein sequence ID" value="SDE20459.1"/>
    <property type="molecule type" value="Genomic_DNA"/>
</dbReference>
<dbReference type="InterPro" id="IPR014747">
    <property type="entry name" value="Bac_photo_RC_H_C"/>
</dbReference>
<organism evidence="4 5">
    <name type="scientific">Limimaricola pyoseonensis</name>
    <dbReference type="NCBI Taxonomy" id="521013"/>
    <lineage>
        <taxon>Bacteria</taxon>
        <taxon>Pseudomonadati</taxon>
        <taxon>Pseudomonadota</taxon>
        <taxon>Alphaproteobacteria</taxon>
        <taxon>Rhodobacterales</taxon>
        <taxon>Paracoccaceae</taxon>
        <taxon>Limimaricola</taxon>
    </lineage>
</organism>
<feature type="domain" description="Photosynthetic reaction centre H subunit N-terminal" evidence="2">
    <location>
        <begin position="5"/>
        <end position="134"/>
    </location>
</feature>
<dbReference type="RefSeq" id="WP_090110087.1">
    <property type="nucleotide sequence ID" value="NZ_FNAT01000001.1"/>
</dbReference>
<dbReference type="InterPro" id="IPR027275">
    <property type="entry name" value="PRC-brl_dom"/>
</dbReference>
<dbReference type="InterPro" id="IPR037097">
    <property type="entry name" value="Photo_RC_H_N_sf"/>
</dbReference>
<dbReference type="InterPro" id="IPR011033">
    <property type="entry name" value="PRC_barrel-like_sf"/>
</dbReference>
<accession>A0A1G7B053</accession>
<dbReference type="InterPro" id="IPR005652">
    <property type="entry name" value="Photo_RC_H"/>
</dbReference>
<dbReference type="Pfam" id="PF05239">
    <property type="entry name" value="PRC"/>
    <property type="match status" value="1"/>
</dbReference>
<name>A0A1G7B053_9RHOB</name>
<dbReference type="AlphaFoldDB" id="A0A1G7B053"/>
<keyword evidence="1" id="KW-1133">Transmembrane helix</keyword>
<proteinExistence type="predicted"/>
<reference evidence="5" key="1">
    <citation type="submission" date="2016-10" db="EMBL/GenBank/DDBJ databases">
        <authorList>
            <person name="Varghese N."/>
            <person name="Submissions S."/>
        </authorList>
    </citation>
    <scope>NUCLEOTIDE SEQUENCE [LARGE SCALE GENOMIC DNA]</scope>
    <source>
        <strain evidence="5">DSM 21424</strain>
    </source>
</reference>
<protein>
    <submittedName>
        <fullName evidence="4">Photosynthetic reaction center H subunit</fullName>
    </submittedName>
</protein>
<dbReference type="GO" id="GO:0019684">
    <property type="term" value="P:photosynthesis, light reaction"/>
    <property type="evidence" value="ECO:0007669"/>
    <property type="project" value="InterPro"/>
</dbReference>
<dbReference type="GO" id="GO:0030077">
    <property type="term" value="C:plasma membrane light-harvesting complex"/>
    <property type="evidence" value="ECO:0007669"/>
    <property type="project" value="InterPro"/>
</dbReference>
<dbReference type="Gene3D" id="4.10.540.10">
    <property type="entry name" value="Photosynthetic reaction centre, H subunit, N-terminal domain"/>
    <property type="match status" value="1"/>
</dbReference>
<feature type="transmembrane region" description="Helical" evidence="1">
    <location>
        <begin position="14"/>
        <end position="30"/>
    </location>
</feature>
<dbReference type="Gene3D" id="3.90.50.10">
    <property type="entry name" value="Photosynthetic Reaction Center, subunit H, domain 2"/>
    <property type="match status" value="1"/>
</dbReference>
<evidence type="ECO:0000313" key="5">
    <source>
        <dbReference type="Proteomes" id="UP000198922"/>
    </source>
</evidence>
<dbReference type="Proteomes" id="UP000198922">
    <property type="component" value="Unassembled WGS sequence"/>
</dbReference>
<dbReference type="STRING" id="521013.SAMN04488567_1185"/>
<sequence length="256" mass="28175">MTEPFFGNTDLAELCLWLFLIFFIGLVVYLQRENMREGYPLENDDGTKSSNEGVFPIPDSKTFILPHGRGPRTVPDDIAERSELPLARTAVSQGFPMEPVGDPLTGGVGPASWAPRRDVPELDGTGHPKIVPMAAAEGFFVSAGRDPRGLPVVSGDNVEVGRVTDLWIDEPEQEVRYLEYELSPEFGEGARLVPIQLVRLWGRRARVRTLYAHQFASVPTIASHSQITLLEEDKVSAYYAGGILYATPARLAPQLG</sequence>
<dbReference type="SUPFAM" id="SSF81490">
    <property type="entry name" value="Photosystem II reaction centre subunit H, transmembrane region"/>
    <property type="match status" value="1"/>
</dbReference>
<keyword evidence="5" id="KW-1185">Reference proteome</keyword>
<keyword evidence="1" id="KW-0472">Membrane</keyword>
<evidence type="ECO:0000313" key="4">
    <source>
        <dbReference type="EMBL" id="SDE20459.1"/>
    </source>
</evidence>
<evidence type="ECO:0000259" key="3">
    <source>
        <dbReference type="Pfam" id="PF05239"/>
    </source>
</evidence>
<dbReference type="SUPFAM" id="SSF50346">
    <property type="entry name" value="PRC-barrel domain"/>
    <property type="match status" value="1"/>
</dbReference>